<dbReference type="Pfam" id="PF18962">
    <property type="entry name" value="Por_Secre_tail"/>
    <property type="match status" value="1"/>
</dbReference>
<dbReference type="HOGENOM" id="CLU_382061_0_0_10"/>
<feature type="chain" id="PRO_5003624049" evidence="1">
    <location>
        <begin position="21"/>
        <end position="595"/>
    </location>
</feature>
<dbReference type="InterPro" id="IPR026444">
    <property type="entry name" value="Secre_tail"/>
</dbReference>
<dbReference type="eggNOG" id="COG5563">
    <property type="taxonomic scope" value="Bacteria"/>
</dbReference>
<feature type="signal peptide" evidence="1">
    <location>
        <begin position="1"/>
        <end position="20"/>
    </location>
</feature>
<dbReference type="Gene3D" id="2.60.40.4070">
    <property type="match status" value="1"/>
</dbReference>
<evidence type="ECO:0000313" key="3">
    <source>
        <dbReference type="EMBL" id="AFH48468.1"/>
    </source>
</evidence>
<feature type="domain" description="Secretion system C-terminal sorting" evidence="2">
    <location>
        <begin position="517"/>
        <end position="592"/>
    </location>
</feature>
<evidence type="ECO:0000313" key="4">
    <source>
        <dbReference type="Proteomes" id="UP000007394"/>
    </source>
</evidence>
<dbReference type="PATRIC" id="fig|945713.3.peg.758"/>
<reference evidence="3 4" key="1">
    <citation type="journal article" date="2012" name="Front. Microbiol.">
        <title>Complete genome of Ignavibacterium album, a metabolically versatile, flagellated, facultative anaerobe from the phylum Chlorobi.</title>
        <authorList>
            <person name="Liu Z."/>
            <person name="Frigaard N.-U."/>
            <person name="Vogl K."/>
            <person name="Iino T."/>
            <person name="Ohkuma M."/>
            <person name="Overmann J."/>
            <person name="Bryant D.A."/>
        </authorList>
    </citation>
    <scope>NUCLEOTIDE SEQUENCE [LARGE SCALE GENOMIC DNA]</scope>
    <source>
        <strain evidence="4">DSM 19864 / JCM 16511 / NBRC 101810 / Mat9-16</strain>
    </source>
</reference>
<keyword evidence="1" id="KW-0732">Signal</keyword>
<dbReference type="AlphaFoldDB" id="I0AHL1"/>
<proteinExistence type="predicted"/>
<gene>
    <name evidence="3" type="ordered locus">IALB_0756</name>
</gene>
<evidence type="ECO:0000256" key="1">
    <source>
        <dbReference type="SAM" id="SignalP"/>
    </source>
</evidence>
<organism evidence="3 4">
    <name type="scientific">Ignavibacterium album (strain DSM 19864 / JCM 16511 / NBRC 101810 / Mat9-16)</name>
    <dbReference type="NCBI Taxonomy" id="945713"/>
    <lineage>
        <taxon>Bacteria</taxon>
        <taxon>Pseudomonadati</taxon>
        <taxon>Ignavibacteriota</taxon>
        <taxon>Ignavibacteria</taxon>
        <taxon>Ignavibacteriales</taxon>
        <taxon>Ignavibacteriaceae</taxon>
        <taxon>Ignavibacterium</taxon>
    </lineage>
</organism>
<keyword evidence="4" id="KW-1185">Reference proteome</keyword>
<dbReference type="EMBL" id="CP003418">
    <property type="protein sequence ID" value="AFH48468.1"/>
    <property type="molecule type" value="Genomic_DNA"/>
</dbReference>
<accession>I0AHL1</accession>
<dbReference type="KEGG" id="ial:IALB_0756"/>
<evidence type="ECO:0000259" key="2">
    <source>
        <dbReference type="Pfam" id="PF18962"/>
    </source>
</evidence>
<dbReference type="STRING" id="945713.IALB_0756"/>
<sequence length="595" mass="64792">MVKNLLTILLVSFFATFSLAQETLLKKAPLTNIEPISNERFVPSSNESPKTAANYIAVDTMQNSFGPSSNTINPLYYDPISGVVAVVHRGRTTYAVGSGELWWNWSTDYGSTWTRSETSVQNGVIPILARYPSMAIWNPNASTNLSEILGVFSWPELVGNAFGGLGWGVSEGLLQSSLASIIQPPPLYSSNVPTFVNANYACWTSDNQDDASLKFFRTNDFLNIDSLTPPTWSSSRFGDNGNIQCGGISDENNNLYVGIIASFTEEIGAGGWEIGYSKSTDDGATWSDWSIPDWRQISVTADYDRLWDWKLGDAFVSYSGDITVDASGLVHLVTGLTDTNTSRNAIVEFFETAPGVWDAKIIADGNEVHDLSNYSTNDPGIGQTGPSIMIARNATGDFFTVQWTIGSPTSPNSNNCDIYIKTRALNDAAWSSATNLTQTDNMNEDGCHLAQYLATTTSGGSTTDWLFSMYWYEAGNTTDSVNNVNPTVVYVATVPVRVVSSIGDNSFPVSFELAQNYPNPFNPSTNIKYSIAERSNVTIKVYDMLGSEVATLVNQVQDAGTHNVVFNASNLASGMYVYTINAGNFTATKKMMLLK</sequence>
<dbReference type="Proteomes" id="UP000007394">
    <property type="component" value="Chromosome"/>
</dbReference>
<name>I0AHL1_IGNAJ</name>
<dbReference type="NCBIfam" id="TIGR04183">
    <property type="entry name" value="Por_Secre_tail"/>
    <property type="match status" value="1"/>
</dbReference>
<dbReference type="OrthoDB" id="9759776at2"/>
<protein>
    <submittedName>
        <fullName evidence="3">5'-Nucleotidase domain protein</fullName>
    </submittedName>
</protein>